<dbReference type="EMBL" id="VFPG01000002">
    <property type="protein sequence ID" value="TQM25902.1"/>
    <property type="molecule type" value="Genomic_DNA"/>
</dbReference>
<accession>A0A543EWG1</accession>
<sequence>MGSRGEIVVIEGGSQQKYYTHWGGGSLHLDLLPGPQAAVRFASAQSALDAWVYDLEAAAVIDIDRRMLLWFSNACAEDAIRSAVFETMAITWPQWEVRWAGYRERDLADYCDGRWPRCLVLVSGVERARCYTPAIDLASLMAQGPAVVETIAGWAEATRIPAVTAHGLHLDPPQRSGALWALDGTAGDLEAIAARWKGWTWENWGYRFAEAAAALDSDSGPEIVAAFEALSESFEQHQLVDKGTEAVGLLLSATGWIQEALRTGGMTMETVEDNTFVHRPVELSAAELVDTREAIAAAKLRHGS</sequence>
<name>A0A543EWG1_9NOCA</name>
<comment type="caution">
    <text evidence="1">The sequence shown here is derived from an EMBL/GenBank/DDBJ whole genome shotgun (WGS) entry which is preliminary data.</text>
</comment>
<protein>
    <submittedName>
        <fullName evidence="1">Uncharacterized protein</fullName>
    </submittedName>
</protein>
<evidence type="ECO:0000313" key="1">
    <source>
        <dbReference type="EMBL" id="TQM25902.1"/>
    </source>
</evidence>
<evidence type="ECO:0000313" key="2">
    <source>
        <dbReference type="Proteomes" id="UP000316331"/>
    </source>
</evidence>
<organism evidence="1 2">
    <name type="scientific">Nocardia bhagyanarayanae</name>
    <dbReference type="NCBI Taxonomy" id="1215925"/>
    <lineage>
        <taxon>Bacteria</taxon>
        <taxon>Bacillati</taxon>
        <taxon>Actinomycetota</taxon>
        <taxon>Actinomycetes</taxon>
        <taxon>Mycobacteriales</taxon>
        <taxon>Nocardiaceae</taxon>
        <taxon>Nocardia</taxon>
    </lineage>
</organism>
<gene>
    <name evidence="1" type="ORF">FB390_6071</name>
</gene>
<proteinExistence type="predicted"/>
<reference evidence="1 2" key="1">
    <citation type="submission" date="2019-06" db="EMBL/GenBank/DDBJ databases">
        <title>Sequencing the genomes of 1000 actinobacteria strains.</title>
        <authorList>
            <person name="Klenk H.-P."/>
        </authorList>
    </citation>
    <scope>NUCLEOTIDE SEQUENCE [LARGE SCALE GENOMIC DNA]</scope>
    <source>
        <strain evidence="1 2">DSM 103495</strain>
    </source>
</reference>
<dbReference type="AlphaFoldDB" id="A0A543EWG1"/>
<keyword evidence="2" id="KW-1185">Reference proteome</keyword>
<dbReference type="Proteomes" id="UP000316331">
    <property type="component" value="Unassembled WGS sequence"/>
</dbReference>